<feature type="binding site" evidence="6">
    <location>
        <position position="101"/>
    </location>
    <ligand>
        <name>Zn(2+)</name>
        <dbReference type="ChEBI" id="CHEBI:29105"/>
    </ligand>
</feature>
<dbReference type="PANTHER" id="PTHR11002:SF76">
    <property type="entry name" value="CARBONIC ANHYDRASE"/>
    <property type="match status" value="1"/>
</dbReference>
<keyword evidence="9" id="KW-1185">Reference proteome</keyword>
<dbReference type="EMBL" id="QRAN01000001">
    <property type="protein sequence ID" value="RLQ23762.1"/>
    <property type="molecule type" value="Genomic_DNA"/>
</dbReference>
<comment type="caution">
    <text evidence="8">The sequence shown here is derived from an EMBL/GenBank/DDBJ whole genome shotgun (WGS) entry which is preliminary data.</text>
</comment>
<feature type="binding site" evidence="6">
    <location>
        <position position="47"/>
    </location>
    <ligand>
        <name>Zn(2+)</name>
        <dbReference type="ChEBI" id="CHEBI:29105"/>
    </ligand>
</feature>
<dbReference type="GO" id="GO:0008270">
    <property type="term" value="F:zinc ion binding"/>
    <property type="evidence" value="ECO:0007669"/>
    <property type="project" value="UniProtKB-UniRule"/>
</dbReference>
<reference evidence="8 9" key="1">
    <citation type="submission" date="2018-07" db="EMBL/GenBank/DDBJ databases">
        <title>Halioglobus sp. genome submission.</title>
        <authorList>
            <person name="Ye M.-Q."/>
            <person name="Du Z.-J."/>
        </authorList>
    </citation>
    <scope>NUCLEOTIDE SEQUENCE [LARGE SCALE GENOMIC DNA]</scope>
    <source>
        <strain evidence="8 9">U0301</strain>
    </source>
</reference>
<dbReference type="SMART" id="SM00947">
    <property type="entry name" value="Pro_CA"/>
    <property type="match status" value="1"/>
</dbReference>
<dbReference type="InterPro" id="IPR036874">
    <property type="entry name" value="Carbonic_anhydrase_sf"/>
</dbReference>
<evidence type="ECO:0000313" key="8">
    <source>
        <dbReference type="EMBL" id="RLQ23762.1"/>
    </source>
</evidence>
<comment type="function">
    <text evidence="7">Reversible hydration of carbon dioxide.</text>
</comment>
<evidence type="ECO:0000313" key="9">
    <source>
        <dbReference type="Proteomes" id="UP000265509"/>
    </source>
</evidence>
<dbReference type="RefSeq" id="WP_117952320.1">
    <property type="nucleotide sequence ID" value="NZ_QRAN01000001.1"/>
</dbReference>
<evidence type="ECO:0000256" key="5">
    <source>
        <dbReference type="ARBA" id="ARBA00048348"/>
    </source>
</evidence>
<evidence type="ECO:0000256" key="7">
    <source>
        <dbReference type="RuleBase" id="RU003956"/>
    </source>
</evidence>
<dbReference type="PANTHER" id="PTHR11002">
    <property type="entry name" value="CARBONIC ANHYDRASE"/>
    <property type="match status" value="1"/>
</dbReference>
<dbReference type="InterPro" id="IPR001765">
    <property type="entry name" value="Carbonic_anhydrase"/>
</dbReference>
<gene>
    <name evidence="8" type="ORF">DWB85_01000</name>
</gene>
<accession>A0A3L7E5B2</accession>
<dbReference type="CDD" id="cd00883">
    <property type="entry name" value="beta_CA_cladeA"/>
    <property type="match status" value="1"/>
</dbReference>
<evidence type="ECO:0000256" key="3">
    <source>
        <dbReference type="ARBA" id="ARBA00022833"/>
    </source>
</evidence>
<dbReference type="InterPro" id="IPR015892">
    <property type="entry name" value="Carbonic_anhydrase_CS"/>
</dbReference>
<dbReference type="Gene3D" id="3.40.1050.10">
    <property type="entry name" value="Carbonic anhydrase"/>
    <property type="match status" value="1"/>
</dbReference>
<dbReference type="PROSITE" id="PS00705">
    <property type="entry name" value="PROK_CO2_ANHYDRASE_2"/>
    <property type="match status" value="1"/>
</dbReference>
<feature type="binding site" evidence="6">
    <location>
        <position position="104"/>
    </location>
    <ligand>
        <name>Zn(2+)</name>
        <dbReference type="ChEBI" id="CHEBI:29105"/>
    </ligand>
</feature>
<dbReference type="Pfam" id="PF00484">
    <property type="entry name" value="Pro_CA"/>
    <property type="match status" value="1"/>
</dbReference>
<comment type="similarity">
    <text evidence="1 7">Belongs to the beta-class carbonic anhydrase family.</text>
</comment>
<name>A0A3L7E5B2_9GAMM</name>
<dbReference type="OrthoDB" id="9797527at2"/>
<dbReference type="Proteomes" id="UP000265509">
    <property type="component" value="Unassembled WGS sequence"/>
</dbReference>
<dbReference type="GO" id="GO:0004089">
    <property type="term" value="F:carbonate dehydratase activity"/>
    <property type="evidence" value="ECO:0007669"/>
    <property type="project" value="UniProtKB-UniRule"/>
</dbReference>
<comment type="catalytic activity">
    <reaction evidence="5 7">
        <text>hydrogencarbonate + H(+) = CO2 + H2O</text>
        <dbReference type="Rhea" id="RHEA:10748"/>
        <dbReference type="ChEBI" id="CHEBI:15377"/>
        <dbReference type="ChEBI" id="CHEBI:15378"/>
        <dbReference type="ChEBI" id="CHEBI:16526"/>
        <dbReference type="ChEBI" id="CHEBI:17544"/>
        <dbReference type="EC" id="4.2.1.1"/>
    </reaction>
</comment>
<organism evidence="8 9">
    <name type="scientific">Seongchinamella sediminis</name>
    <dbReference type="NCBI Taxonomy" id="2283635"/>
    <lineage>
        <taxon>Bacteria</taxon>
        <taxon>Pseudomonadati</taxon>
        <taxon>Pseudomonadota</taxon>
        <taxon>Gammaproteobacteria</taxon>
        <taxon>Cellvibrionales</taxon>
        <taxon>Halieaceae</taxon>
        <taxon>Seongchinamella</taxon>
    </lineage>
</organism>
<evidence type="ECO:0000256" key="4">
    <source>
        <dbReference type="ARBA" id="ARBA00023239"/>
    </source>
</evidence>
<dbReference type="NCBIfam" id="NF007756">
    <property type="entry name" value="PRK10437.1"/>
    <property type="match status" value="1"/>
</dbReference>
<dbReference type="EC" id="4.2.1.1" evidence="7"/>
<sequence>MAVPDTLDKLFANNRSWADTVKTDDPGFFEKLAGQQSPEYLWIGCSDSRVPANQVVGLMPGEVFVHRNVANMVVHSDFNCLSVLQYAVEVLRVKHVMVVGHYGCGGVQAAYENGDNGLVDNWLRHVKDVIHRHGEELDAISDEEARVARLCELNVQAQVANVCSTTIVQNAWSRNQPVSVHGWIYGLRDGLLKDLGCTVNGADQIAAAYRVEG</sequence>
<dbReference type="FunFam" id="3.40.1050.10:FF:000001">
    <property type="entry name" value="Carbonic anhydrase"/>
    <property type="match status" value="1"/>
</dbReference>
<evidence type="ECO:0000256" key="2">
    <source>
        <dbReference type="ARBA" id="ARBA00022723"/>
    </source>
</evidence>
<comment type="cofactor">
    <cofactor evidence="6">
        <name>Zn(2+)</name>
        <dbReference type="ChEBI" id="CHEBI:29105"/>
    </cofactor>
    <text evidence="6">Binds 1 zinc ion per subunit.</text>
</comment>
<keyword evidence="4 7" id="KW-0456">Lyase</keyword>
<dbReference type="SUPFAM" id="SSF53056">
    <property type="entry name" value="beta-carbonic anhydrase, cab"/>
    <property type="match status" value="1"/>
</dbReference>
<dbReference type="AlphaFoldDB" id="A0A3L7E5B2"/>
<dbReference type="GO" id="GO:0015976">
    <property type="term" value="P:carbon utilization"/>
    <property type="evidence" value="ECO:0007669"/>
    <property type="project" value="InterPro"/>
</dbReference>
<keyword evidence="2 6" id="KW-0479">Metal-binding</keyword>
<keyword evidence="3 6" id="KW-0862">Zinc</keyword>
<evidence type="ECO:0000256" key="1">
    <source>
        <dbReference type="ARBA" id="ARBA00006217"/>
    </source>
</evidence>
<evidence type="ECO:0000256" key="6">
    <source>
        <dbReference type="PIRSR" id="PIRSR601765-1"/>
    </source>
</evidence>
<proteinExistence type="inferred from homology"/>
<protein>
    <recommendedName>
        <fullName evidence="7">Carbonic anhydrase</fullName>
        <ecNumber evidence="7">4.2.1.1</ecNumber>
    </recommendedName>
    <alternativeName>
        <fullName evidence="7">Carbonate dehydratase</fullName>
    </alternativeName>
</protein>
<dbReference type="PROSITE" id="PS00704">
    <property type="entry name" value="PROK_CO2_ANHYDRASE_1"/>
    <property type="match status" value="1"/>
</dbReference>
<feature type="binding site" evidence="6">
    <location>
        <position position="45"/>
    </location>
    <ligand>
        <name>Zn(2+)</name>
        <dbReference type="ChEBI" id="CHEBI:29105"/>
    </ligand>
</feature>